<gene>
    <name evidence="9" type="ORF">DSM5745_11126</name>
</gene>
<dbReference type="EMBL" id="PVWQ01000022">
    <property type="protein sequence ID" value="RDW58920.1"/>
    <property type="molecule type" value="Genomic_DNA"/>
</dbReference>
<dbReference type="Proteomes" id="UP000256690">
    <property type="component" value="Unassembled WGS sequence"/>
</dbReference>
<accession>A0A3D8QB95</accession>
<organism evidence="9 10">
    <name type="scientific">Aspergillus mulundensis</name>
    <dbReference type="NCBI Taxonomy" id="1810919"/>
    <lineage>
        <taxon>Eukaryota</taxon>
        <taxon>Fungi</taxon>
        <taxon>Dikarya</taxon>
        <taxon>Ascomycota</taxon>
        <taxon>Pezizomycotina</taxon>
        <taxon>Eurotiomycetes</taxon>
        <taxon>Eurotiomycetidae</taxon>
        <taxon>Eurotiales</taxon>
        <taxon>Aspergillaceae</taxon>
        <taxon>Aspergillus</taxon>
        <taxon>Aspergillus subgen. Nidulantes</taxon>
    </lineage>
</organism>
<proteinExistence type="predicted"/>
<dbReference type="GO" id="GO:0043565">
    <property type="term" value="F:sequence-specific DNA binding"/>
    <property type="evidence" value="ECO:0007669"/>
    <property type="project" value="TreeGrafter"/>
</dbReference>
<evidence type="ECO:0000313" key="9">
    <source>
        <dbReference type="EMBL" id="RDW58920.1"/>
    </source>
</evidence>
<keyword evidence="6" id="KW-0804">Transcription</keyword>
<evidence type="ECO:0000256" key="2">
    <source>
        <dbReference type="ARBA" id="ARBA00022723"/>
    </source>
</evidence>
<dbReference type="InterPro" id="IPR007219">
    <property type="entry name" value="XnlR_reg_dom"/>
</dbReference>
<dbReference type="GO" id="GO:0000981">
    <property type="term" value="F:DNA-binding transcription factor activity, RNA polymerase II-specific"/>
    <property type="evidence" value="ECO:0007669"/>
    <property type="project" value="TreeGrafter"/>
</dbReference>
<keyword evidence="4" id="KW-0805">Transcription regulation</keyword>
<evidence type="ECO:0000256" key="4">
    <source>
        <dbReference type="ARBA" id="ARBA00023015"/>
    </source>
</evidence>
<comment type="subcellular location">
    <subcellularLocation>
        <location evidence="1">Nucleus</location>
    </subcellularLocation>
</comment>
<sequence>MRLCIEQGLHKPPTTRKSLLHEQLERRVFWECYIIDRYSSITLDRPLAIADRDIRVLLPVDANDEQLDAAEGSVPDLDVFQATPLTQIAHTELSVFFTSIRHRQITSKIHSLFQSKGRSDGPSVTATGRIYTNLYRLLGELNNWRQSVPVFDNPQCVYETQDWFDLRWMRERLILVRKAMDLVPKRGNNPLYGWTFSGVLLIKSR</sequence>
<dbReference type="RefSeq" id="XP_026598217.1">
    <property type="nucleotide sequence ID" value="XM_026753142.1"/>
</dbReference>
<evidence type="ECO:0000256" key="6">
    <source>
        <dbReference type="ARBA" id="ARBA00023163"/>
    </source>
</evidence>
<dbReference type="SMART" id="SM00906">
    <property type="entry name" value="Fungal_trans"/>
    <property type="match status" value="1"/>
</dbReference>
<keyword evidence="7" id="KW-0539">Nucleus</keyword>
<evidence type="ECO:0000256" key="1">
    <source>
        <dbReference type="ARBA" id="ARBA00004123"/>
    </source>
</evidence>
<protein>
    <recommendedName>
        <fullName evidence="8">Xylanolytic transcriptional activator regulatory domain-containing protein</fullName>
    </recommendedName>
</protein>
<dbReference type="CDD" id="cd12148">
    <property type="entry name" value="fungal_TF_MHR"/>
    <property type="match status" value="1"/>
</dbReference>
<keyword evidence="5" id="KW-0238">DNA-binding</keyword>
<dbReference type="GO" id="GO:0006351">
    <property type="term" value="P:DNA-templated transcription"/>
    <property type="evidence" value="ECO:0007669"/>
    <property type="project" value="InterPro"/>
</dbReference>
<dbReference type="OrthoDB" id="2399539at2759"/>
<keyword evidence="2" id="KW-0479">Metal-binding</keyword>
<dbReference type="Pfam" id="PF04082">
    <property type="entry name" value="Fungal_trans"/>
    <property type="match status" value="1"/>
</dbReference>
<comment type="caution">
    <text evidence="9">The sequence shown here is derived from an EMBL/GenBank/DDBJ whole genome shotgun (WGS) entry which is preliminary data.</text>
</comment>
<dbReference type="GeneID" id="38121496"/>
<evidence type="ECO:0000256" key="7">
    <source>
        <dbReference type="ARBA" id="ARBA00023242"/>
    </source>
</evidence>
<evidence type="ECO:0000259" key="8">
    <source>
        <dbReference type="SMART" id="SM00906"/>
    </source>
</evidence>
<feature type="domain" description="Xylanolytic transcriptional activator regulatory" evidence="8">
    <location>
        <begin position="1"/>
        <end position="65"/>
    </location>
</feature>
<evidence type="ECO:0000313" key="10">
    <source>
        <dbReference type="Proteomes" id="UP000256690"/>
    </source>
</evidence>
<dbReference type="InterPro" id="IPR052202">
    <property type="entry name" value="Yeast_MetPath_Reg"/>
</dbReference>
<dbReference type="GO" id="GO:0008270">
    <property type="term" value="F:zinc ion binding"/>
    <property type="evidence" value="ECO:0007669"/>
    <property type="project" value="InterPro"/>
</dbReference>
<evidence type="ECO:0000256" key="3">
    <source>
        <dbReference type="ARBA" id="ARBA00022833"/>
    </source>
</evidence>
<evidence type="ECO:0000256" key="5">
    <source>
        <dbReference type="ARBA" id="ARBA00023125"/>
    </source>
</evidence>
<keyword evidence="10" id="KW-1185">Reference proteome</keyword>
<dbReference type="GO" id="GO:0045944">
    <property type="term" value="P:positive regulation of transcription by RNA polymerase II"/>
    <property type="evidence" value="ECO:0007669"/>
    <property type="project" value="TreeGrafter"/>
</dbReference>
<keyword evidence="3" id="KW-0862">Zinc</keyword>
<dbReference type="AlphaFoldDB" id="A0A3D8QB95"/>
<dbReference type="PANTHER" id="PTHR47782:SF12">
    <property type="entry name" value="ZN(II)2CYS6 TRANSCRIPTION FACTOR (EUROFUNG)"/>
    <property type="match status" value="1"/>
</dbReference>
<dbReference type="PANTHER" id="PTHR47782">
    <property type="entry name" value="ZN(II)2CYS6 TRANSCRIPTION FACTOR (EUROFUNG)-RELATED"/>
    <property type="match status" value="1"/>
</dbReference>
<dbReference type="STRING" id="1810919.A0A3D8QB95"/>
<reference evidence="9 10" key="1">
    <citation type="journal article" date="2018" name="IMA Fungus">
        <title>IMA Genome-F 9: Draft genome sequence of Annulohypoxylon stygium, Aspergillus mulundensis, Berkeleyomyces basicola (syn. Thielaviopsis basicola), Ceratocystis smalleyi, two Cercospora beticola strains, Coleophoma cylindrospora, Fusarium fracticaudum, Phialophora cf. hyalina, and Morchella septimelata.</title>
        <authorList>
            <person name="Wingfield B.D."/>
            <person name="Bills G.F."/>
            <person name="Dong Y."/>
            <person name="Huang W."/>
            <person name="Nel W.J."/>
            <person name="Swalarsk-Parry B.S."/>
            <person name="Vaghefi N."/>
            <person name="Wilken P.M."/>
            <person name="An Z."/>
            <person name="de Beer Z.W."/>
            <person name="De Vos L."/>
            <person name="Chen L."/>
            <person name="Duong T.A."/>
            <person name="Gao Y."/>
            <person name="Hammerbacher A."/>
            <person name="Kikkert J.R."/>
            <person name="Li Y."/>
            <person name="Li H."/>
            <person name="Li K."/>
            <person name="Li Q."/>
            <person name="Liu X."/>
            <person name="Ma X."/>
            <person name="Naidoo K."/>
            <person name="Pethybridge S.J."/>
            <person name="Sun J."/>
            <person name="Steenkamp E.T."/>
            <person name="van der Nest M.A."/>
            <person name="van Wyk S."/>
            <person name="Wingfield M.J."/>
            <person name="Xiong C."/>
            <person name="Yue Q."/>
            <person name="Zhang X."/>
        </authorList>
    </citation>
    <scope>NUCLEOTIDE SEQUENCE [LARGE SCALE GENOMIC DNA]</scope>
    <source>
        <strain evidence="9 10">DSM 5745</strain>
    </source>
</reference>
<dbReference type="GO" id="GO:0005634">
    <property type="term" value="C:nucleus"/>
    <property type="evidence" value="ECO:0007669"/>
    <property type="project" value="UniProtKB-SubCell"/>
</dbReference>
<name>A0A3D8QB95_9EURO</name>